<evidence type="ECO:0000313" key="3">
    <source>
        <dbReference type="Proteomes" id="UP000593802"/>
    </source>
</evidence>
<evidence type="ECO:0000313" key="2">
    <source>
        <dbReference type="EMBL" id="BCJ87889.1"/>
    </source>
</evidence>
<sequence>MSFVVGAAQVVVFLLAVKMAHILYWNLKKVYPIHSWLTETILAILFVILVHFTSNVWGLVLSVSVIAGAVRGDQEASGATDRKFR</sequence>
<keyword evidence="1" id="KW-0812">Transmembrane</keyword>
<dbReference type="AlphaFoldDB" id="A0A7I8DG07"/>
<proteinExistence type="predicted"/>
<feature type="transmembrane region" description="Helical" evidence="1">
    <location>
        <begin position="44"/>
        <end position="70"/>
    </location>
</feature>
<keyword evidence="1" id="KW-1133">Transmembrane helix</keyword>
<dbReference type="RefSeq" id="WP_200758376.1">
    <property type="nucleotide sequence ID" value="NZ_AP023366.1"/>
</dbReference>
<organism evidence="2 3">
    <name type="scientific">Effusibacillus dendaii</name>
    <dbReference type="NCBI Taxonomy" id="2743772"/>
    <lineage>
        <taxon>Bacteria</taxon>
        <taxon>Bacillati</taxon>
        <taxon>Bacillota</taxon>
        <taxon>Bacilli</taxon>
        <taxon>Bacillales</taxon>
        <taxon>Alicyclobacillaceae</taxon>
        <taxon>Effusibacillus</taxon>
    </lineage>
</organism>
<protein>
    <submittedName>
        <fullName evidence="2">Uncharacterized protein</fullName>
    </submittedName>
</protein>
<gene>
    <name evidence="2" type="ORF">skT53_28740</name>
</gene>
<dbReference type="KEGG" id="eff:skT53_28740"/>
<reference evidence="2 3" key="1">
    <citation type="submission" date="2020-08" db="EMBL/GenBank/DDBJ databases">
        <title>Complete Genome Sequence of Effusibacillus dendaii Strain skT53, Isolated from Farmland soil.</title>
        <authorList>
            <person name="Konishi T."/>
            <person name="Kawasaki H."/>
        </authorList>
    </citation>
    <scope>NUCLEOTIDE SEQUENCE [LARGE SCALE GENOMIC DNA]</scope>
    <source>
        <strain evidence="3">skT53</strain>
    </source>
</reference>
<accession>A0A7I8DG07</accession>
<keyword evidence="3" id="KW-1185">Reference proteome</keyword>
<evidence type="ECO:0000256" key="1">
    <source>
        <dbReference type="SAM" id="Phobius"/>
    </source>
</evidence>
<keyword evidence="1" id="KW-0472">Membrane</keyword>
<dbReference type="Proteomes" id="UP000593802">
    <property type="component" value="Chromosome"/>
</dbReference>
<name>A0A7I8DG07_9BACL</name>
<dbReference type="EMBL" id="AP023366">
    <property type="protein sequence ID" value="BCJ87889.1"/>
    <property type="molecule type" value="Genomic_DNA"/>
</dbReference>